<evidence type="ECO:0000313" key="4">
    <source>
        <dbReference type="EMBL" id="GBB87516.1"/>
    </source>
</evidence>
<proteinExistence type="predicted"/>
<organism evidence="4 5">
    <name type="scientific">Rhizophagus clarus</name>
    <dbReference type="NCBI Taxonomy" id="94130"/>
    <lineage>
        <taxon>Eukaryota</taxon>
        <taxon>Fungi</taxon>
        <taxon>Fungi incertae sedis</taxon>
        <taxon>Mucoromycota</taxon>
        <taxon>Glomeromycotina</taxon>
        <taxon>Glomeromycetes</taxon>
        <taxon>Glomerales</taxon>
        <taxon>Glomeraceae</taxon>
        <taxon>Rhizophagus</taxon>
    </lineage>
</organism>
<keyword evidence="5" id="KW-1185">Reference proteome</keyword>
<reference evidence="4 5" key="1">
    <citation type="submission" date="2017-11" db="EMBL/GenBank/DDBJ databases">
        <title>The genome of Rhizophagus clarus HR1 reveals common genetic basis of auxotrophy among arbuscular mycorrhizal fungi.</title>
        <authorList>
            <person name="Kobayashi Y."/>
        </authorList>
    </citation>
    <scope>NUCLEOTIDE SEQUENCE [LARGE SCALE GENOMIC DNA]</scope>
    <source>
        <strain evidence="4 5">HR1</strain>
    </source>
</reference>
<dbReference type="PRINTS" id="PR00109">
    <property type="entry name" value="TYRKINASE"/>
</dbReference>
<protein>
    <recommendedName>
        <fullName evidence="3">Protein kinase domain-containing protein</fullName>
    </recommendedName>
</protein>
<keyword evidence="1" id="KW-0547">Nucleotide-binding</keyword>
<dbReference type="AlphaFoldDB" id="A0A2Z6R408"/>
<evidence type="ECO:0000256" key="2">
    <source>
        <dbReference type="ARBA" id="ARBA00022840"/>
    </source>
</evidence>
<name>A0A2Z6R408_9GLOM</name>
<gene>
    <name evidence="4" type="ORF">RclHR1_00140020</name>
</gene>
<dbReference type="SUPFAM" id="SSF56112">
    <property type="entry name" value="Protein kinase-like (PK-like)"/>
    <property type="match status" value="1"/>
</dbReference>
<evidence type="ECO:0000313" key="5">
    <source>
        <dbReference type="Proteomes" id="UP000247702"/>
    </source>
</evidence>
<dbReference type="Pfam" id="PF07714">
    <property type="entry name" value="PK_Tyr_Ser-Thr"/>
    <property type="match status" value="1"/>
</dbReference>
<dbReference type="InterPro" id="IPR001245">
    <property type="entry name" value="Ser-Thr/Tyr_kinase_cat_dom"/>
</dbReference>
<comment type="caution">
    <text evidence="4">The sequence shown here is derived from an EMBL/GenBank/DDBJ whole genome shotgun (WGS) entry which is preliminary data.</text>
</comment>
<dbReference type="Proteomes" id="UP000247702">
    <property type="component" value="Unassembled WGS sequence"/>
</dbReference>
<evidence type="ECO:0000256" key="1">
    <source>
        <dbReference type="ARBA" id="ARBA00022741"/>
    </source>
</evidence>
<dbReference type="Gene3D" id="1.10.510.10">
    <property type="entry name" value="Transferase(Phosphotransferase) domain 1"/>
    <property type="match status" value="1"/>
</dbReference>
<dbReference type="InterPro" id="IPR000719">
    <property type="entry name" value="Prot_kinase_dom"/>
</dbReference>
<dbReference type="STRING" id="94130.A0A2Z6R408"/>
<dbReference type="PANTHER" id="PTHR24418">
    <property type="entry name" value="TYROSINE-PROTEIN KINASE"/>
    <property type="match status" value="1"/>
</dbReference>
<keyword evidence="2" id="KW-0067">ATP-binding</keyword>
<dbReference type="GO" id="GO:0005524">
    <property type="term" value="F:ATP binding"/>
    <property type="evidence" value="ECO:0007669"/>
    <property type="project" value="UniProtKB-KW"/>
</dbReference>
<dbReference type="EMBL" id="BEXD01000446">
    <property type="protein sequence ID" value="GBB87516.1"/>
    <property type="molecule type" value="Genomic_DNA"/>
</dbReference>
<dbReference type="GO" id="GO:0004672">
    <property type="term" value="F:protein kinase activity"/>
    <property type="evidence" value="ECO:0007669"/>
    <property type="project" value="InterPro"/>
</dbReference>
<accession>A0A2Z6R408</accession>
<feature type="domain" description="Protein kinase" evidence="3">
    <location>
        <begin position="1"/>
        <end position="254"/>
    </location>
</feature>
<dbReference type="PROSITE" id="PS50011">
    <property type="entry name" value="PROTEIN_KINASE_DOM"/>
    <property type="match status" value="1"/>
</dbReference>
<sequence>MFGSGSYGNVNRANWKNADRFFALKSFNSDKQTLKEIIEELKLHRSVDDHENIIRLYGITKTNTVNYTLVLEYANGGTLNTYLKKNFDDLDWNYKYYLALQLASAVGFLHDNDIIHRDLHAGNVLVHQNNIKLADFGLSKKITVTSSNISKVQGVIPCVDPKKLNDQTYKLNKKSDVYSVGVLIWQISSGHGPFSDIHGIEYDVHLSLYLINGKREEIINGTPIEYKCWKYEPNKRPKIQEAILALKSIISPEIRNCSFNEDKENTYLLEKYELTSKSSKVTMDDDLNINDSLVINSATNIASFNINVYESGSSQKPPDVMKQSHQIKYQLI</sequence>
<evidence type="ECO:0000259" key="3">
    <source>
        <dbReference type="PROSITE" id="PS50011"/>
    </source>
</evidence>
<dbReference type="InterPro" id="IPR050198">
    <property type="entry name" value="Non-receptor_tyrosine_kinases"/>
</dbReference>
<dbReference type="InterPro" id="IPR011009">
    <property type="entry name" value="Kinase-like_dom_sf"/>
</dbReference>